<comment type="similarity">
    <text evidence="1">Belongs to the DnaX/STICHEL family.</text>
</comment>
<dbReference type="GO" id="GO:0009360">
    <property type="term" value="C:DNA polymerase III complex"/>
    <property type="evidence" value="ECO:0007669"/>
    <property type="project" value="InterPro"/>
</dbReference>
<feature type="non-terminal residue" evidence="2">
    <location>
        <position position="1"/>
    </location>
</feature>
<dbReference type="PANTHER" id="PTHR11669:SF0">
    <property type="entry name" value="PROTEIN STICHEL-LIKE 2"/>
    <property type="match status" value="1"/>
</dbReference>
<dbReference type="Gene3D" id="1.10.8.60">
    <property type="match status" value="1"/>
</dbReference>
<comment type="function">
    <text evidence="1">DNA polymerase III is a complex, multichain enzyme responsible for most of the replicative synthesis in bacteria. This DNA polymerase also exhibits 3' to 5' exonuclease activity.</text>
</comment>
<dbReference type="EC" id="2.7.7.7" evidence="1"/>
<keyword evidence="1" id="KW-0067">ATP-binding</keyword>
<dbReference type="Pfam" id="PF13177">
    <property type="entry name" value="DNA_pol3_delta2"/>
    <property type="match status" value="1"/>
</dbReference>
<dbReference type="GO" id="GO:0003887">
    <property type="term" value="F:DNA-directed DNA polymerase activity"/>
    <property type="evidence" value="ECO:0007669"/>
    <property type="project" value="UniProtKB-KW"/>
</dbReference>
<dbReference type="InterPro" id="IPR008921">
    <property type="entry name" value="DNA_pol3_clamp-load_cplx_C"/>
</dbReference>
<proteinExistence type="inferred from homology"/>
<comment type="subunit">
    <text evidence="1">DNA polymerase III contains a core (composed of alpha, epsilon and theta chains) that associates with a tau subunit. This core dimerizes to form the POLIII' complex. PolIII' associates with the gamma complex (composed of gamma, delta, delta', psi and chi chains) and with the beta chain to form the complete DNA polymerase III complex.</text>
</comment>
<dbReference type="NCBIfam" id="TIGR02397">
    <property type="entry name" value="dnaX_nterm"/>
    <property type="match status" value="1"/>
</dbReference>
<dbReference type="SUPFAM" id="SSF48019">
    <property type="entry name" value="post-AAA+ oligomerization domain-like"/>
    <property type="match status" value="1"/>
</dbReference>
<keyword evidence="1" id="KW-0808">Transferase</keyword>
<protein>
    <recommendedName>
        <fullName evidence="1">DNA polymerase III subunit gamma/tau</fullName>
        <ecNumber evidence="1">2.7.7.7</ecNumber>
    </recommendedName>
</protein>
<keyword evidence="1" id="KW-0547">Nucleotide-binding</keyword>
<dbReference type="SUPFAM" id="SSF52540">
    <property type="entry name" value="P-loop containing nucleoside triphosphate hydrolases"/>
    <property type="match status" value="1"/>
</dbReference>
<dbReference type="Proteomes" id="UP000229459">
    <property type="component" value="Unassembled WGS sequence"/>
</dbReference>
<reference evidence="2 3" key="1">
    <citation type="submission" date="2017-09" db="EMBL/GenBank/DDBJ databases">
        <title>Depth-based differentiation of microbial function through sediment-hosted aquifers and enrichment of novel symbionts in the deep terrestrial subsurface.</title>
        <authorList>
            <person name="Probst A.J."/>
            <person name="Ladd B."/>
            <person name="Jarett J.K."/>
            <person name="Geller-Mcgrath D.E."/>
            <person name="Sieber C.M."/>
            <person name="Emerson J.B."/>
            <person name="Anantharaman K."/>
            <person name="Thomas B.C."/>
            <person name="Malmstrom R."/>
            <person name="Stieglmeier M."/>
            <person name="Klingl A."/>
            <person name="Woyke T."/>
            <person name="Ryan C.M."/>
            <person name="Banfield J.F."/>
        </authorList>
    </citation>
    <scope>NUCLEOTIDE SEQUENCE [LARGE SCALE GENOMIC DNA]</scope>
    <source>
        <strain evidence="2">CG23_combo_of_CG06-09_8_20_14_all_34_8</strain>
    </source>
</reference>
<evidence type="ECO:0000256" key="1">
    <source>
        <dbReference type="RuleBase" id="RU364063"/>
    </source>
</evidence>
<evidence type="ECO:0000313" key="2">
    <source>
        <dbReference type="EMBL" id="PIP53384.1"/>
    </source>
</evidence>
<dbReference type="GO" id="GO:0003677">
    <property type="term" value="F:DNA binding"/>
    <property type="evidence" value="ECO:0007669"/>
    <property type="project" value="InterPro"/>
</dbReference>
<name>A0A2H0B6Y2_9BACT</name>
<dbReference type="InterPro" id="IPR012763">
    <property type="entry name" value="DNA_pol_III_sug/sutau_N"/>
</dbReference>
<organism evidence="2 3">
    <name type="scientific">Candidatus Beckwithbacteria bacterium CG23_combo_of_CG06-09_8_20_14_all_34_8</name>
    <dbReference type="NCBI Taxonomy" id="1974497"/>
    <lineage>
        <taxon>Bacteria</taxon>
        <taxon>Candidatus Beckwithiibacteriota</taxon>
    </lineage>
</organism>
<keyword evidence="1" id="KW-0235">DNA replication</keyword>
<dbReference type="EMBL" id="PCSR01000030">
    <property type="protein sequence ID" value="PIP53384.1"/>
    <property type="molecule type" value="Genomic_DNA"/>
</dbReference>
<dbReference type="AlphaFoldDB" id="A0A2H0B6Y2"/>
<dbReference type="GO" id="GO:0005524">
    <property type="term" value="F:ATP binding"/>
    <property type="evidence" value="ECO:0007669"/>
    <property type="project" value="UniProtKB-KW"/>
</dbReference>
<keyword evidence="1" id="KW-0548">Nucleotidyltransferase</keyword>
<comment type="caution">
    <text evidence="2">The sequence shown here is derived from an EMBL/GenBank/DDBJ whole genome shotgun (WGS) entry which is preliminary data.</text>
</comment>
<sequence>CELPLTKRSDSIEPCNQCQSCLTITKGSSIDVIEIDGASNRGIDDIRALRETVNLAPIQLKTKVYIIDEVHMLTKEAFNALLKTLEEPPSHVYFILATTEPHKIPETIISRSFHIQFNRANKAEIIRSLQRVVQGEGLEVEDKIYDVIITKTRGGFRDSVKLLEQLAFASKKITLDQFIKLFGQNDIETLVQFLVDNNGAKALDWVFHQEELGVDWTDIFRNILNFLRDKLINIIKNNTMDDIELNKDNLIKMINLFIQASVMQKTTLIETLPIELVIAQWVGDLESNINPKVISNKLKPEPKTVLLNQTEVKSSLETDTKVIQHSIQKQEKSETDKSNGKQIEKMGKIQTLPITINDLKDKWDTLLTAIRPQNRSMESMLRNSALSKVDGDILSITVYYGLHKQQLESDKYLRIFESTFQNIFGLKPRLLYILGDRQEKMEVDAIKDKELEKNVKEIFQ</sequence>
<evidence type="ECO:0000313" key="3">
    <source>
        <dbReference type="Proteomes" id="UP000229459"/>
    </source>
</evidence>
<dbReference type="GO" id="GO:0006261">
    <property type="term" value="P:DNA-templated DNA replication"/>
    <property type="evidence" value="ECO:0007669"/>
    <property type="project" value="TreeGrafter"/>
</dbReference>
<accession>A0A2H0B6Y2</accession>
<dbReference type="PANTHER" id="PTHR11669">
    <property type="entry name" value="REPLICATION FACTOR C / DNA POLYMERASE III GAMMA-TAU SUBUNIT"/>
    <property type="match status" value="1"/>
</dbReference>
<keyword evidence="1" id="KW-0239">DNA-directed DNA polymerase</keyword>
<dbReference type="Gene3D" id="3.40.50.300">
    <property type="entry name" value="P-loop containing nucleotide triphosphate hydrolases"/>
    <property type="match status" value="1"/>
</dbReference>
<comment type="catalytic activity">
    <reaction evidence="1">
        <text>DNA(n) + a 2'-deoxyribonucleoside 5'-triphosphate = DNA(n+1) + diphosphate</text>
        <dbReference type="Rhea" id="RHEA:22508"/>
        <dbReference type="Rhea" id="RHEA-COMP:17339"/>
        <dbReference type="Rhea" id="RHEA-COMP:17340"/>
        <dbReference type="ChEBI" id="CHEBI:33019"/>
        <dbReference type="ChEBI" id="CHEBI:61560"/>
        <dbReference type="ChEBI" id="CHEBI:173112"/>
        <dbReference type="EC" id="2.7.7.7"/>
    </reaction>
</comment>
<dbReference type="InterPro" id="IPR050238">
    <property type="entry name" value="DNA_Rep/Repair_Clamp_Loader"/>
</dbReference>
<dbReference type="InterPro" id="IPR027417">
    <property type="entry name" value="P-loop_NTPase"/>
</dbReference>
<gene>
    <name evidence="1 2" type="primary">dnaX</name>
    <name evidence="2" type="ORF">COX08_01295</name>
</gene>